<sequence length="93" mass="10395">MAAKITCRSRAKDLLEEIDLPRVILEAHPVGGDRIVLGLLRLPRFDMTIRVYPITLRENDHNGHLEGFLGYPGPLTLPQNSIGSLRGDVRPEL</sequence>
<dbReference type="AlphaFoldDB" id="A0A218WPG8"/>
<dbReference type="Proteomes" id="UP000197138">
    <property type="component" value="Unassembled WGS sequence"/>
</dbReference>
<gene>
    <name evidence="1" type="ORF">CDL15_Pgr018952</name>
</gene>
<evidence type="ECO:0000313" key="1">
    <source>
        <dbReference type="EMBL" id="OWM73892.1"/>
    </source>
</evidence>
<accession>A0A218WPG8</accession>
<dbReference type="EMBL" id="MTKT01003945">
    <property type="protein sequence ID" value="OWM73892.1"/>
    <property type="molecule type" value="Genomic_DNA"/>
</dbReference>
<proteinExistence type="predicted"/>
<organism evidence="1 2">
    <name type="scientific">Punica granatum</name>
    <name type="common">Pomegranate</name>
    <dbReference type="NCBI Taxonomy" id="22663"/>
    <lineage>
        <taxon>Eukaryota</taxon>
        <taxon>Viridiplantae</taxon>
        <taxon>Streptophyta</taxon>
        <taxon>Embryophyta</taxon>
        <taxon>Tracheophyta</taxon>
        <taxon>Spermatophyta</taxon>
        <taxon>Magnoliopsida</taxon>
        <taxon>eudicotyledons</taxon>
        <taxon>Gunneridae</taxon>
        <taxon>Pentapetalae</taxon>
        <taxon>rosids</taxon>
        <taxon>malvids</taxon>
        <taxon>Myrtales</taxon>
        <taxon>Lythraceae</taxon>
        <taxon>Punica</taxon>
    </lineage>
</organism>
<reference evidence="2" key="1">
    <citation type="journal article" date="2017" name="Plant J.">
        <title>The pomegranate (Punica granatum L.) genome and the genomics of punicalagin biosynthesis.</title>
        <authorList>
            <person name="Qin G."/>
            <person name="Xu C."/>
            <person name="Ming R."/>
            <person name="Tang H."/>
            <person name="Guyot R."/>
            <person name="Kramer E.M."/>
            <person name="Hu Y."/>
            <person name="Yi X."/>
            <person name="Qi Y."/>
            <person name="Xu X."/>
            <person name="Gao Z."/>
            <person name="Pan H."/>
            <person name="Jian J."/>
            <person name="Tian Y."/>
            <person name="Yue Z."/>
            <person name="Xu Y."/>
        </authorList>
    </citation>
    <scope>NUCLEOTIDE SEQUENCE [LARGE SCALE GENOMIC DNA]</scope>
    <source>
        <strain evidence="2">cv. Dabenzi</strain>
    </source>
</reference>
<evidence type="ECO:0000313" key="2">
    <source>
        <dbReference type="Proteomes" id="UP000197138"/>
    </source>
</evidence>
<protein>
    <submittedName>
        <fullName evidence="1">Uncharacterized protein</fullName>
    </submittedName>
</protein>
<name>A0A218WPG8_PUNGR</name>
<comment type="caution">
    <text evidence="1">The sequence shown here is derived from an EMBL/GenBank/DDBJ whole genome shotgun (WGS) entry which is preliminary data.</text>
</comment>